<comment type="caution">
    <text evidence="1">The sequence shown here is derived from an EMBL/GenBank/DDBJ whole genome shotgun (WGS) entry which is preliminary data.</text>
</comment>
<evidence type="ECO:0000313" key="1">
    <source>
        <dbReference type="EMBL" id="GGA33450.1"/>
    </source>
</evidence>
<dbReference type="Proteomes" id="UP000617979">
    <property type="component" value="Unassembled WGS sequence"/>
</dbReference>
<keyword evidence="2" id="KW-1185">Reference proteome</keyword>
<sequence>MKNNWFQRGLDLVLLHHYLQFPLKEWKRIRSKMRNGKWIIVKYGWVKFDMNRYMNFTSRDYERLWYEYPHDRLHVEKRFETLFLVGSSGIFRYMIKSFIDLSRTGPRISVPGRYHDHAHLDSFLKTDPTVSEYISLTADFYDQKMWGS</sequence>
<proteinExistence type="predicted"/>
<evidence type="ECO:0000313" key="2">
    <source>
        <dbReference type="Proteomes" id="UP000617979"/>
    </source>
</evidence>
<gene>
    <name evidence="1" type="ORF">GCM10007416_02710</name>
</gene>
<accession>A0ABQ1FXP0</accession>
<organism evidence="1 2">
    <name type="scientific">Kroppenstedtia guangzhouensis</name>
    <dbReference type="NCBI Taxonomy" id="1274356"/>
    <lineage>
        <taxon>Bacteria</taxon>
        <taxon>Bacillati</taxon>
        <taxon>Bacillota</taxon>
        <taxon>Bacilli</taxon>
        <taxon>Bacillales</taxon>
        <taxon>Thermoactinomycetaceae</taxon>
        <taxon>Kroppenstedtia</taxon>
    </lineage>
</organism>
<reference evidence="2" key="1">
    <citation type="journal article" date="2019" name="Int. J. Syst. Evol. Microbiol.">
        <title>The Global Catalogue of Microorganisms (GCM) 10K type strain sequencing project: providing services to taxonomists for standard genome sequencing and annotation.</title>
        <authorList>
            <consortium name="The Broad Institute Genomics Platform"/>
            <consortium name="The Broad Institute Genome Sequencing Center for Infectious Disease"/>
            <person name="Wu L."/>
            <person name="Ma J."/>
        </authorList>
    </citation>
    <scope>NUCLEOTIDE SEQUENCE [LARGE SCALE GENOMIC DNA]</scope>
    <source>
        <strain evidence="2">CGMCC 1.12404</strain>
    </source>
</reference>
<name>A0ABQ1FXP0_9BACL</name>
<dbReference type="EMBL" id="BMEX01000001">
    <property type="protein sequence ID" value="GGA33450.1"/>
    <property type="molecule type" value="Genomic_DNA"/>
</dbReference>
<protein>
    <submittedName>
        <fullName evidence="1">Uncharacterized protein</fullName>
    </submittedName>
</protein>